<dbReference type="InterPro" id="IPR013087">
    <property type="entry name" value="Znf_C2H2_type"/>
</dbReference>
<protein>
    <recommendedName>
        <fullName evidence="3">C2H2-type domain-containing protein</fullName>
    </recommendedName>
</protein>
<evidence type="ECO:0000259" key="3">
    <source>
        <dbReference type="PROSITE" id="PS50157"/>
    </source>
</evidence>
<evidence type="ECO:0000256" key="2">
    <source>
        <dbReference type="SAM" id="MobiDB-lite"/>
    </source>
</evidence>
<keyword evidence="1" id="KW-0479">Metal-binding</keyword>
<dbReference type="Pfam" id="PF13912">
    <property type="entry name" value="zf-C2H2_6"/>
    <property type="match status" value="1"/>
</dbReference>
<keyword evidence="5" id="KW-1185">Reference proteome</keyword>
<keyword evidence="1" id="KW-0863">Zinc-finger</keyword>
<accession>A0AAU9JU67</accession>
<proteinExistence type="predicted"/>
<evidence type="ECO:0000313" key="5">
    <source>
        <dbReference type="Proteomes" id="UP001162131"/>
    </source>
</evidence>
<feature type="domain" description="C2H2-type" evidence="3">
    <location>
        <begin position="158"/>
        <end position="186"/>
    </location>
</feature>
<dbReference type="GO" id="GO:0008270">
    <property type="term" value="F:zinc ion binding"/>
    <property type="evidence" value="ECO:0007669"/>
    <property type="project" value="UniProtKB-KW"/>
</dbReference>
<organism evidence="4 5">
    <name type="scientific">Blepharisma stoltei</name>
    <dbReference type="NCBI Taxonomy" id="1481888"/>
    <lineage>
        <taxon>Eukaryota</taxon>
        <taxon>Sar</taxon>
        <taxon>Alveolata</taxon>
        <taxon>Ciliophora</taxon>
        <taxon>Postciliodesmatophora</taxon>
        <taxon>Heterotrichea</taxon>
        <taxon>Heterotrichida</taxon>
        <taxon>Blepharismidae</taxon>
        <taxon>Blepharisma</taxon>
    </lineage>
</organism>
<dbReference type="EMBL" id="CAJZBQ010000036">
    <property type="protein sequence ID" value="CAG9324434.1"/>
    <property type="molecule type" value="Genomic_DNA"/>
</dbReference>
<comment type="caution">
    <text evidence="4">The sequence shown here is derived from an EMBL/GenBank/DDBJ whole genome shotgun (WGS) entry which is preliminary data.</text>
</comment>
<keyword evidence="1" id="KW-0862">Zinc</keyword>
<reference evidence="4" key="1">
    <citation type="submission" date="2021-09" db="EMBL/GenBank/DDBJ databases">
        <authorList>
            <consortium name="AG Swart"/>
            <person name="Singh M."/>
            <person name="Singh A."/>
            <person name="Seah K."/>
            <person name="Emmerich C."/>
        </authorList>
    </citation>
    <scope>NUCLEOTIDE SEQUENCE</scope>
    <source>
        <strain evidence="4">ATCC30299</strain>
    </source>
</reference>
<dbReference type="AlphaFoldDB" id="A0AAU9JU67"/>
<feature type="region of interest" description="Disordered" evidence="2">
    <location>
        <begin position="1"/>
        <end position="21"/>
    </location>
</feature>
<dbReference type="PROSITE" id="PS50157">
    <property type="entry name" value="ZINC_FINGER_C2H2_2"/>
    <property type="match status" value="1"/>
</dbReference>
<evidence type="ECO:0000313" key="4">
    <source>
        <dbReference type="EMBL" id="CAG9324434.1"/>
    </source>
</evidence>
<sequence length="199" mass="22745">MMNNPEQTTSQEEESVENQELKFEHYVSIEKDINKDSSPRFCCMAHEALYAEDFQSDEEDIGFVLEKSPVNDIYFYDRIPEGIKREMAQMKNRNEIATQCDTDTPVSLAYISALPAYGNPDDKILSARYQPCSLSHIPVMYLPSELPDLPDDDIQHTFLCKCCKKEFKSGQALGGHVSRAHPGFVEEQARKLREASNQR</sequence>
<evidence type="ECO:0000256" key="1">
    <source>
        <dbReference type="PROSITE-ProRule" id="PRU00042"/>
    </source>
</evidence>
<gene>
    <name evidence="4" type="ORF">BSTOLATCC_MIC36225</name>
</gene>
<name>A0AAU9JU67_9CILI</name>
<dbReference type="Proteomes" id="UP001162131">
    <property type="component" value="Unassembled WGS sequence"/>
</dbReference>
<dbReference type="PROSITE" id="PS00028">
    <property type="entry name" value="ZINC_FINGER_C2H2_1"/>
    <property type="match status" value="1"/>
</dbReference>
<feature type="compositionally biased region" description="Low complexity" evidence="2">
    <location>
        <begin position="1"/>
        <end position="10"/>
    </location>
</feature>